<comment type="caution">
    <text evidence="3">The sequence shown here is derived from an EMBL/GenBank/DDBJ whole genome shotgun (WGS) entry which is preliminary data.</text>
</comment>
<name>A0AA39KD92_ARMTA</name>
<feature type="transmembrane region" description="Helical" evidence="1">
    <location>
        <begin position="86"/>
        <end position="106"/>
    </location>
</feature>
<keyword evidence="1" id="KW-0812">Transmembrane</keyword>
<dbReference type="Proteomes" id="UP001175211">
    <property type="component" value="Unassembled WGS sequence"/>
</dbReference>
<accession>A0AA39KD92</accession>
<protein>
    <recommendedName>
        <fullName evidence="5">Transmembrane protein</fullName>
    </recommendedName>
</protein>
<dbReference type="GeneID" id="85365336"/>
<evidence type="ECO:0000256" key="1">
    <source>
        <dbReference type="SAM" id="Phobius"/>
    </source>
</evidence>
<dbReference type="RefSeq" id="XP_060331245.1">
    <property type="nucleotide sequence ID" value="XM_060481788.1"/>
</dbReference>
<evidence type="ECO:0000313" key="4">
    <source>
        <dbReference type="Proteomes" id="UP001175211"/>
    </source>
</evidence>
<keyword evidence="2" id="KW-0732">Signal</keyword>
<proteinExistence type="predicted"/>
<sequence>MVWGRRWLFVLLPILCLISTTVSKIIDVHHVYFSATDSVFLTLYLSFIPATTLWCTVFIIFHILTVTGVRCGAGSQLRFYHRFIEVLVESSALYSIASILNLAFFIRNDLGSYCFDVIAAIAKGVAPTLFVGRAAAGHTCPTEEHEESTTVSTICFQMSSQSSQPLQPVTSSFQESTRQNAVLEMDIEAQMERSDDLVVSVVNRQ</sequence>
<dbReference type="EMBL" id="JAUEPS010000016">
    <property type="protein sequence ID" value="KAK0458995.1"/>
    <property type="molecule type" value="Genomic_DNA"/>
</dbReference>
<evidence type="ECO:0000256" key="2">
    <source>
        <dbReference type="SAM" id="SignalP"/>
    </source>
</evidence>
<evidence type="ECO:0008006" key="5">
    <source>
        <dbReference type="Google" id="ProtNLM"/>
    </source>
</evidence>
<organism evidence="3 4">
    <name type="scientific">Armillaria tabescens</name>
    <name type="common">Ringless honey mushroom</name>
    <name type="synonym">Agaricus tabescens</name>
    <dbReference type="NCBI Taxonomy" id="1929756"/>
    <lineage>
        <taxon>Eukaryota</taxon>
        <taxon>Fungi</taxon>
        <taxon>Dikarya</taxon>
        <taxon>Basidiomycota</taxon>
        <taxon>Agaricomycotina</taxon>
        <taxon>Agaricomycetes</taxon>
        <taxon>Agaricomycetidae</taxon>
        <taxon>Agaricales</taxon>
        <taxon>Marasmiineae</taxon>
        <taxon>Physalacriaceae</taxon>
        <taxon>Desarmillaria</taxon>
    </lineage>
</organism>
<dbReference type="AlphaFoldDB" id="A0AA39KD92"/>
<keyword evidence="4" id="KW-1185">Reference proteome</keyword>
<keyword evidence="1" id="KW-0472">Membrane</keyword>
<reference evidence="3" key="1">
    <citation type="submission" date="2023-06" db="EMBL/GenBank/DDBJ databases">
        <authorList>
            <consortium name="Lawrence Berkeley National Laboratory"/>
            <person name="Ahrendt S."/>
            <person name="Sahu N."/>
            <person name="Indic B."/>
            <person name="Wong-Bajracharya J."/>
            <person name="Merenyi Z."/>
            <person name="Ke H.-M."/>
            <person name="Monk M."/>
            <person name="Kocsube S."/>
            <person name="Drula E."/>
            <person name="Lipzen A."/>
            <person name="Balint B."/>
            <person name="Henrissat B."/>
            <person name="Andreopoulos B."/>
            <person name="Martin F.M."/>
            <person name="Harder C.B."/>
            <person name="Rigling D."/>
            <person name="Ford K.L."/>
            <person name="Foster G.D."/>
            <person name="Pangilinan J."/>
            <person name="Papanicolaou A."/>
            <person name="Barry K."/>
            <person name="LaButti K."/>
            <person name="Viragh M."/>
            <person name="Koriabine M."/>
            <person name="Yan M."/>
            <person name="Riley R."/>
            <person name="Champramary S."/>
            <person name="Plett K.L."/>
            <person name="Tsai I.J."/>
            <person name="Slot J."/>
            <person name="Sipos G."/>
            <person name="Plett J."/>
            <person name="Nagy L.G."/>
            <person name="Grigoriev I.V."/>
        </authorList>
    </citation>
    <scope>NUCLEOTIDE SEQUENCE</scope>
    <source>
        <strain evidence="3">CCBAS 213</strain>
    </source>
</reference>
<feature type="chain" id="PRO_5041289990" description="Transmembrane protein" evidence="2">
    <location>
        <begin position="24"/>
        <end position="205"/>
    </location>
</feature>
<evidence type="ECO:0000313" key="3">
    <source>
        <dbReference type="EMBL" id="KAK0458995.1"/>
    </source>
</evidence>
<keyword evidence="1" id="KW-1133">Transmembrane helix</keyword>
<feature type="signal peptide" evidence="2">
    <location>
        <begin position="1"/>
        <end position="23"/>
    </location>
</feature>
<gene>
    <name evidence="3" type="ORF">EV420DRAFT_344868</name>
</gene>
<feature type="transmembrane region" description="Helical" evidence="1">
    <location>
        <begin position="39"/>
        <end position="65"/>
    </location>
</feature>